<keyword evidence="1" id="KW-0812">Transmembrane</keyword>
<organism evidence="2 3">
    <name type="scientific">Gigaspora margarita</name>
    <dbReference type="NCBI Taxonomy" id="4874"/>
    <lineage>
        <taxon>Eukaryota</taxon>
        <taxon>Fungi</taxon>
        <taxon>Fungi incertae sedis</taxon>
        <taxon>Mucoromycota</taxon>
        <taxon>Glomeromycotina</taxon>
        <taxon>Glomeromycetes</taxon>
        <taxon>Diversisporales</taxon>
        <taxon>Gigasporaceae</taxon>
        <taxon>Gigaspora</taxon>
    </lineage>
</organism>
<accession>A0ABN7XG57</accession>
<reference evidence="2 3" key="1">
    <citation type="submission" date="2021-06" db="EMBL/GenBank/DDBJ databases">
        <authorList>
            <person name="Kallberg Y."/>
            <person name="Tangrot J."/>
            <person name="Rosling A."/>
        </authorList>
    </citation>
    <scope>NUCLEOTIDE SEQUENCE [LARGE SCALE GENOMIC DNA]</scope>
    <source>
        <strain evidence="2 3">120-4 pot B 10/14</strain>
    </source>
</reference>
<name>A0ABN7XG57_GIGMA</name>
<keyword evidence="1" id="KW-0472">Membrane</keyword>
<protein>
    <submittedName>
        <fullName evidence="2">6195_t:CDS:1</fullName>
    </submittedName>
</protein>
<evidence type="ECO:0000256" key="1">
    <source>
        <dbReference type="SAM" id="Phobius"/>
    </source>
</evidence>
<keyword evidence="1" id="KW-1133">Transmembrane helix</keyword>
<evidence type="ECO:0000313" key="3">
    <source>
        <dbReference type="Proteomes" id="UP000789901"/>
    </source>
</evidence>
<comment type="caution">
    <text evidence="2">The sequence shown here is derived from an EMBL/GenBank/DDBJ whole genome shotgun (WGS) entry which is preliminary data.</text>
</comment>
<feature type="transmembrane region" description="Helical" evidence="1">
    <location>
        <begin position="214"/>
        <end position="238"/>
    </location>
</feature>
<keyword evidence="3" id="KW-1185">Reference proteome</keyword>
<dbReference type="EMBL" id="CAJVQB010123780">
    <property type="protein sequence ID" value="CAG8853406.1"/>
    <property type="molecule type" value="Genomic_DNA"/>
</dbReference>
<gene>
    <name evidence="2" type="ORF">GMARGA_LOCUS42227</name>
</gene>
<proteinExistence type="predicted"/>
<dbReference type="Proteomes" id="UP000789901">
    <property type="component" value="Unassembled WGS sequence"/>
</dbReference>
<sequence length="239" mass="27427">MTNLGISTIARTVEHKKKQISDVHEKYVDSALIRCSENAIVLNIDDYYNIHVLHQPNTTATSQPTHIVSILLNPCSTPAILRNMVINSKVVDYELIIKHLEERFITNLGISYHNRNHMLNYIKNHTDDELIDILTMHSYNDRLANKKSEYHIKNAILVNFVEGDLKRMDHYIKALKVIYGHESISMYIFNHAIPIITDWSGQIQIRKAIAQQILAGNMTILSFVTAFLPIMGPLHVFLN</sequence>
<evidence type="ECO:0000313" key="2">
    <source>
        <dbReference type="EMBL" id="CAG8853406.1"/>
    </source>
</evidence>
<feature type="non-terminal residue" evidence="2">
    <location>
        <position position="239"/>
    </location>
</feature>